<comment type="caution">
    <text evidence="2">The sequence shown here is derived from an EMBL/GenBank/DDBJ whole genome shotgun (WGS) entry which is preliminary data.</text>
</comment>
<dbReference type="InterPro" id="IPR041712">
    <property type="entry name" value="DHPS-like_MBL-fold"/>
</dbReference>
<dbReference type="InterPro" id="IPR052926">
    <property type="entry name" value="Metallo-beta-lactamase_dom"/>
</dbReference>
<dbReference type="PANTHER" id="PTHR13754">
    <property type="entry name" value="METALLO-BETA-LACTAMASE SUPERFAMILY PROTEIN"/>
    <property type="match status" value="1"/>
</dbReference>
<dbReference type="Pfam" id="PF00753">
    <property type="entry name" value="Lactamase_B"/>
    <property type="match status" value="1"/>
</dbReference>
<protein>
    <recommendedName>
        <fullName evidence="1">Metallo-beta-lactamase domain-containing protein</fullName>
    </recommendedName>
</protein>
<dbReference type="CDD" id="cd07713">
    <property type="entry name" value="DHPS-like_MBL-fold"/>
    <property type="match status" value="1"/>
</dbReference>
<dbReference type="GO" id="GO:0016740">
    <property type="term" value="F:transferase activity"/>
    <property type="evidence" value="ECO:0007669"/>
    <property type="project" value="TreeGrafter"/>
</dbReference>
<organism evidence="2 3">
    <name type="scientific">Aspergillus niger</name>
    <dbReference type="NCBI Taxonomy" id="5061"/>
    <lineage>
        <taxon>Eukaryota</taxon>
        <taxon>Fungi</taxon>
        <taxon>Dikarya</taxon>
        <taxon>Ascomycota</taxon>
        <taxon>Pezizomycotina</taxon>
        <taxon>Eurotiomycetes</taxon>
        <taxon>Eurotiomycetidae</taxon>
        <taxon>Eurotiales</taxon>
        <taxon>Aspergillaceae</taxon>
        <taxon>Aspergillus</taxon>
        <taxon>Aspergillus subgen. Circumdati</taxon>
    </lineage>
</organism>
<dbReference type="EMBL" id="BCMY01000008">
    <property type="protein sequence ID" value="GAQ42997.1"/>
    <property type="molecule type" value="Genomic_DNA"/>
</dbReference>
<sequence>MMLTEIEELEIHVIVNDELDPISPSPNPAVKAASRFMGIPLTPLKSGTQRGGATMEMRMDNICCAAHGISLLLVATKGSQKHYLLFDAGPEGEVWERNSRRLRTEVGKIEHITLSHYHRDHSGGLTTAIELIKLNDPGSKRVVVDVHPDRPAFRGVQADQPISLEADPSFEELETAGATLLKSDKPHTVLDDFFLVSGEIPRKTSYEDGIHGGLRFNDSTAQWEEDTLIMEERYVMCNLKDKGLVVFTGCGHAGIVNTCRDAARLGNGSPLYCVVGGYHLADADDAKLDATMDDLKKLDPKVLLAGHCTGWRFKCHIAKDMPNCLVPCFSGSRYTL</sequence>
<dbReference type="VEuPathDB" id="FungiDB:An02g12600"/>
<reference evidence="3" key="1">
    <citation type="journal article" date="2016" name="Genome Announc.">
        <title>Draft genome sequence of Aspergillus niger strain An76.</title>
        <authorList>
            <person name="Gong W."/>
            <person name="Cheng Z."/>
            <person name="Zhang H."/>
            <person name="Liu L."/>
            <person name="Gao P."/>
            <person name="Wang L."/>
        </authorList>
    </citation>
    <scope>NUCLEOTIDE SEQUENCE [LARGE SCALE GENOMIC DNA]</scope>
    <source>
        <strain evidence="3">An76</strain>
    </source>
</reference>
<dbReference type="VEuPathDB" id="FungiDB:ASPNIDRAFT2_1165476"/>
<feature type="domain" description="Metallo-beta-lactamase" evidence="1">
    <location>
        <begin position="79"/>
        <end position="129"/>
    </location>
</feature>
<dbReference type="OMA" id="NICCAAH"/>
<evidence type="ECO:0000313" key="2">
    <source>
        <dbReference type="EMBL" id="GAQ42997.1"/>
    </source>
</evidence>
<accession>A0A124BXP1</accession>
<dbReference type="Gene3D" id="3.60.15.10">
    <property type="entry name" value="Ribonuclease Z/Hydroxyacylglutathione hydrolase-like"/>
    <property type="match status" value="1"/>
</dbReference>
<dbReference type="Proteomes" id="UP000068243">
    <property type="component" value="Unassembled WGS sequence"/>
</dbReference>
<dbReference type="AlphaFoldDB" id="A0A124BXP1"/>
<gene>
    <name evidence="2" type="ORF">ABL_05658</name>
</gene>
<proteinExistence type="predicted"/>
<dbReference type="InterPro" id="IPR036866">
    <property type="entry name" value="RibonucZ/Hydroxyglut_hydro"/>
</dbReference>
<evidence type="ECO:0000313" key="3">
    <source>
        <dbReference type="Proteomes" id="UP000068243"/>
    </source>
</evidence>
<dbReference type="SUPFAM" id="SSF56281">
    <property type="entry name" value="Metallo-hydrolase/oxidoreductase"/>
    <property type="match status" value="1"/>
</dbReference>
<dbReference type="PANTHER" id="PTHR13754:SF13">
    <property type="entry name" value="METALLO-BETA-LACTAMASE SUPERFAMILY PROTEIN (AFU_ORTHOLOGUE AFUA_3G07630)"/>
    <property type="match status" value="1"/>
</dbReference>
<dbReference type="VEuPathDB" id="FungiDB:M747DRAFT_255362"/>
<name>A0A124BXP1_ASPNG</name>
<dbReference type="VEuPathDB" id="FungiDB:ATCC64974_52720"/>
<dbReference type="OrthoDB" id="1470350at2759"/>
<dbReference type="InterPro" id="IPR001279">
    <property type="entry name" value="Metallo-B-lactamas"/>
</dbReference>
<evidence type="ECO:0000259" key="1">
    <source>
        <dbReference type="Pfam" id="PF00753"/>
    </source>
</evidence>